<dbReference type="SUPFAM" id="SSF142921">
    <property type="entry name" value="WGR domain-like"/>
    <property type="match status" value="1"/>
</dbReference>
<dbReference type="InterPro" id="IPR008893">
    <property type="entry name" value="WGR_domain"/>
</dbReference>
<dbReference type="InterPro" id="IPR049809">
    <property type="entry name" value="YehF/YfeS-like_WGR"/>
</dbReference>
<protein>
    <recommendedName>
        <fullName evidence="1">WGR domain-containing protein</fullName>
    </recommendedName>
</protein>
<evidence type="ECO:0000313" key="3">
    <source>
        <dbReference type="Proteomes" id="UP000236655"/>
    </source>
</evidence>
<dbReference type="Proteomes" id="UP000236655">
    <property type="component" value="Chromosome"/>
</dbReference>
<evidence type="ECO:0000259" key="1">
    <source>
        <dbReference type="Pfam" id="PF05406"/>
    </source>
</evidence>
<organism evidence="2 3">
    <name type="scientific">Aquella oligotrophica</name>
    <dbReference type="NCBI Taxonomy" id="2067065"/>
    <lineage>
        <taxon>Bacteria</taxon>
        <taxon>Pseudomonadati</taxon>
        <taxon>Pseudomonadota</taxon>
        <taxon>Betaproteobacteria</taxon>
        <taxon>Neisseriales</taxon>
        <taxon>Neisseriaceae</taxon>
        <taxon>Aquella</taxon>
    </lineage>
</organism>
<feature type="domain" description="WGR" evidence="1">
    <location>
        <begin position="10"/>
        <end position="69"/>
    </location>
</feature>
<dbReference type="KEGG" id="nba:CUN60_07105"/>
<accession>A0A2I7N6H4</accession>
<keyword evidence="3" id="KW-1185">Reference proteome</keyword>
<dbReference type="RefSeq" id="WP_102951372.1">
    <property type="nucleotide sequence ID" value="NZ_CP024847.1"/>
</dbReference>
<dbReference type="Pfam" id="PF05406">
    <property type="entry name" value="WGR"/>
    <property type="match status" value="1"/>
</dbReference>
<proteinExistence type="predicted"/>
<reference evidence="3" key="1">
    <citation type="submission" date="2017-11" db="EMBL/GenBank/DDBJ databases">
        <authorList>
            <person name="Chan K.G."/>
            <person name="Lee L.S."/>
        </authorList>
    </citation>
    <scope>NUCLEOTIDE SEQUENCE [LARGE SCALE GENOMIC DNA]</scope>
    <source>
        <strain evidence="3">DSM 100970</strain>
    </source>
</reference>
<dbReference type="CDD" id="cd07996">
    <property type="entry name" value="WGR_MMR_like"/>
    <property type="match status" value="1"/>
</dbReference>
<dbReference type="EMBL" id="CP024847">
    <property type="protein sequence ID" value="AUR52076.1"/>
    <property type="molecule type" value="Genomic_DNA"/>
</dbReference>
<sequence>MIYMIHPIQRRFYILSLELDLFNTWCIHKIYGGLGNKHRQELIQSFESESAASKALQICEHKRRQRGYIYANLISSTIFTLCPQTIQDVSGATYG</sequence>
<dbReference type="AlphaFoldDB" id="A0A2I7N6H4"/>
<gene>
    <name evidence="2" type="ORF">CUN60_07105</name>
</gene>
<dbReference type="InterPro" id="IPR036930">
    <property type="entry name" value="WGR_dom_sf"/>
</dbReference>
<dbReference type="OrthoDB" id="5801306at2"/>
<evidence type="ECO:0000313" key="2">
    <source>
        <dbReference type="EMBL" id="AUR52076.1"/>
    </source>
</evidence>
<name>A0A2I7N6H4_9NEIS</name>